<feature type="transmembrane region" description="Helical" evidence="1">
    <location>
        <begin position="37"/>
        <end position="54"/>
    </location>
</feature>
<organism evidence="2 3">
    <name type="scientific">Blepharisma stoltei</name>
    <dbReference type="NCBI Taxonomy" id="1481888"/>
    <lineage>
        <taxon>Eukaryota</taxon>
        <taxon>Sar</taxon>
        <taxon>Alveolata</taxon>
        <taxon>Ciliophora</taxon>
        <taxon>Postciliodesmatophora</taxon>
        <taxon>Heterotrichea</taxon>
        <taxon>Heterotrichida</taxon>
        <taxon>Blepharismidae</taxon>
        <taxon>Blepharisma</taxon>
    </lineage>
</organism>
<evidence type="ECO:0000313" key="3">
    <source>
        <dbReference type="Proteomes" id="UP001162131"/>
    </source>
</evidence>
<accession>A0AAU9JL46</accession>
<gene>
    <name evidence="2" type="ORF">BSTOLATCC_MIC40783</name>
</gene>
<keyword evidence="3" id="KW-1185">Reference proteome</keyword>
<name>A0AAU9JL46_9CILI</name>
<evidence type="ECO:0000256" key="1">
    <source>
        <dbReference type="SAM" id="Phobius"/>
    </source>
</evidence>
<dbReference type="Proteomes" id="UP001162131">
    <property type="component" value="Unassembled WGS sequence"/>
</dbReference>
<dbReference type="AlphaFoldDB" id="A0AAU9JL46"/>
<keyword evidence="1" id="KW-1133">Transmembrane helix</keyword>
<comment type="caution">
    <text evidence="2">The sequence shown here is derived from an EMBL/GenBank/DDBJ whole genome shotgun (WGS) entry which is preliminary data.</text>
</comment>
<feature type="transmembrane region" description="Helical" evidence="1">
    <location>
        <begin position="134"/>
        <end position="150"/>
    </location>
</feature>
<protein>
    <submittedName>
        <fullName evidence="2">Uncharacterized protein</fullName>
    </submittedName>
</protein>
<keyword evidence="1" id="KW-0472">Membrane</keyword>
<dbReference type="SUPFAM" id="SSF55785">
    <property type="entry name" value="PYP-like sensor domain (PAS domain)"/>
    <property type="match status" value="1"/>
</dbReference>
<evidence type="ECO:0000313" key="2">
    <source>
        <dbReference type="EMBL" id="CAG9326355.1"/>
    </source>
</evidence>
<dbReference type="InterPro" id="IPR035965">
    <property type="entry name" value="PAS-like_dom_sf"/>
</dbReference>
<dbReference type="EMBL" id="CAJZBQ010000040">
    <property type="protein sequence ID" value="CAG9326355.1"/>
    <property type="molecule type" value="Genomic_DNA"/>
</dbReference>
<feature type="transmembrane region" description="Helical" evidence="1">
    <location>
        <begin position="66"/>
        <end position="84"/>
    </location>
</feature>
<sequence>MAKKVCTNFFINDPCYYQDSFLGFLEKSQENSFSTDLASIHTVSFQSILAWLILINCSLYACGWHIHSYVVAIFVILSIFLYFMKYDRYLTISLYGEILCTIFQFETIETGSLLECLGAFFPDLLINILGFKRWILFFIFSLLKSGIFYFTNAMQFKTALFTIISYSIFNYFIEKEKRTLWVLYHSYKKSYELHDDMFMFTPNGIFVVDEDMHILYHNNKAADITYLIGRAKLNRLDKFEDMFDDDHRNHVKKLALEALNWNKKVEEIIIKKKDYESDNIVTLRFTFDRIEFKGKKCLKIVFMNISNIVFQDTFISICYKNILESIERFTNKLFESYRMHTNINQHLLTEIYSIQHRLRTFFLMQCKFLSKIEIKKDYFDLQVEILNTIEAIFMKAAKRDLIFSLSTSKDIPNCIIGDKKFHNYLLYAVLDFAIKNSNENSVIFISVSMISSSNAEIIVKYVLQFPSLSITQDELDRIFQIREQASKRKTLNDMISIQHRYGSELIMFDSLVCLMRGYTDAKFSESICTIAINLPLIVSERKAASKLELITGCCLQESDNEYIWKYKNSANAEFTENESEDYAMVHKESQLPKYSSLKSEIKEWRVLLLCNSREREKSIKNILKKSITKNIKSVNSAALGLYLYEKEAKKGQIYNAIFIDFQTANWEKLFQIKDIKASNEQTEILFYGIIEGEDIEDSFIKKFDGVCNFYLVKFPIDIGTIKNVLRIKDS</sequence>
<keyword evidence="1" id="KW-0812">Transmembrane</keyword>
<proteinExistence type="predicted"/>
<reference evidence="2" key="1">
    <citation type="submission" date="2021-09" db="EMBL/GenBank/DDBJ databases">
        <authorList>
            <consortium name="AG Swart"/>
            <person name="Singh M."/>
            <person name="Singh A."/>
            <person name="Seah K."/>
            <person name="Emmerich C."/>
        </authorList>
    </citation>
    <scope>NUCLEOTIDE SEQUENCE</scope>
    <source>
        <strain evidence="2">ATCC30299</strain>
    </source>
</reference>